<evidence type="ECO:0000313" key="1">
    <source>
        <dbReference type="EMBL" id="TYL35824.1"/>
    </source>
</evidence>
<proteinExistence type="predicted"/>
<sequence>PSTAYQLTPPVDFRAAVDLLGDDHLIVDSERMLVIFRKGVLNLEVVDGDLESAEQVAIKVLDSSPQAEETENTLVERFLEQVKTTTETDWAEVHNS</sequence>
<organism evidence="1 2">
    <name type="scientific">Natronococcus pandeyae</name>
    <dbReference type="NCBI Taxonomy" id="2055836"/>
    <lineage>
        <taxon>Archaea</taxon>
        <taxon>Methanobacteriati</taxon>
        <taxon>Methanobacteriota</taxon>
        <taxon>Stenosarchaea group</taxon>
        <taxon>Halobacteria</taxon>
        <taxon>Halobacteriales</taxon>
        <taxon>Natrialbaceae</taxon>
        <taxon>Natronococcus</taxon>
    </lineage>
</organism>
<feature type="non-terminal residue" evidence="1">
    <location>
        <position position="1"/>
    </location>
</feature>
<evidence type="ECO:0000313" key="2">
    <source>
        <dbReference type="Proteomes" id="UP000766904"/>
    </source>
</evidence>
<dbReference type="Proteomes" id="UP000766904">
    <property type="component" value="Unassembled WGS sequence"/>
</dbReference>
<reference evidence="1" key="1">
    <citation type="submission" date="2017-11" db="EMBL/GenBank/DDBJ databases">
        <authorList>
            <person name="Kajale S.C."/>
            <person name="Sharma A."/>
        </authorList>
    </citation>
    <scope>NUCLEOTIDE SEQUENCE</scope>
    <source>
        <strain evidence="1">LS1_42</strain>
    </source>
</reference>
<dbReference type="AlphaFoldDB" id="A0A8J8PZ83"/>
<name>A0A8J8PZ83_9EURY</name>
<protein>
    <submittedName>
        <fullName evidence="1">Uncharacterized protein</fullName>
    </submittedName>
</protein>
<comment type="caution">
    <text evidence="1">The sequence shown here is derived from an EMBL/GenBank/DDBJ whole genome shotgun (WGS) entry which is preliminary data.</text>
</comment>
<dbReference type="EMBL" id="PHNJ01000036">
    <property type="protein sequence ID" value="TYL35824.1"/>
    <property type="molecule type" value="Genomic_DNA"/>
</dbReference>
<accession>A0A8J8PZ83</accession>
<keyword evidence="2" id="KW-1185">Reference proteome</keyword>
<gene>
    <name evidence="1" type="ORF">CV102_25755</name>
</gene>
<dbReference type="RefSeq" id="WP_222863749.1">
    <property type="nucleotide sequence ID" value="NZ_PHNJ01000036.1"/>
</dbReference>